<dbReference type="Pfam" id="PF07690">
    <property type="entry name" value="MFS_1"/>
    <property type="match status" value="1"/>
</dbReference>
<evidence type="ECO:0000259" key="7">
    <source>
        <dbReference type="PROSITE" id="PS50850"/>
    </source>
</evidence>
<accession>A0A1G6P9L8</accession>
<dbReference type="RefSeq" id="WP_093028811.1">
    <property type="nucleotide sequence ID" value="NZ_FMZV01000003.1"/>
</dbReference>
<dbReference type="EMBL" id="FMZV01000003">
    <property type="protein sequence ID" value="SDC76196.1"/>
    <property type="molecule type" value="Genomic_DNA"/>
</dbReference>
<dbReference type="GO" id="GO:0022857">
    <property type="term" value="F:transmembrane transporter activity"/>
    <property type="evidence" value="ECO:0007669"/>
    <property type="project" value="InterPro"/>
</dbReference>
<dbReference type="InterPro" id="IPR050189">
    <property type="entry name" value="MFS_Efflux_Transporters"/>
</dbReference>
<feature type="transmembrane region" description="Helical" evidence="6">
    <location>
        <begin position="95"/>
        <end position="117"/>
    </location>
</feature>
<keyword evidence="4 6" id="KW-1133">Transmembrane helix</keyword>
<evidence type="ECO:0000256" key="1">
    <source>
        <dbReference type="ARBA" id="ARBA00004651"/>
    </source>
</evidence>
<name>A0A1G6P9L8_9RHOB</name>
<dbReference type="Proteomes" id="UP000199628">
    <property type="component" value="Unassembled WGS sequence"/>
</dbReference>
<feature type="transmembrane region" description="Helical" evidence="6">
    <location>
        <begin position="239"/>
        <end position="257"/>
    </location>
</feature>
<dbReference type="InterPro" id="IPR020846">
    <property type="entry name" value="MFS_dom"/>
</dbReference>
<protein>
    <submittedName>
        <fullName evidence="8">Predicted arabinose efflux permease, MFS family</fullName>
    </submittedName>
</protein>
<keyword evidence="9" id="KW-1185">Reference proteome</keyword>
<dbReference type="OrthoDB" id="272777at2"/>
<dbReference type="InterPro" id="IPR011701">
    <property type="entry name" value="MFS"/>
</dbReference>
<feature type="transmembrane region" description="Helical" evidence="6">
    <location>
        <begin position="364"/>
        <end position="384"/>
    </location>
</feature>
<evidence type="ECO:0000256" key="5">
    <source>
        <dbReference type="ARBA" id="ARBA00023136"/>
    </source>
</evidence>
<keyword evidence="3 6" id="KW-0812">Transmembrane</keyword>
<evidence type="ECO:0000256" key="3">
    <source>
        <dbReference type="ARBA" id="ARBA00022692"/>
    </source>
</evidence>
<feature type="transmembrane region" description="Helical" evidence="6">
    <location>
        <begin position="295"/>
        <end position="313"/>
    </location>
</feature>
<organism evidence="8 9">
    <name type="scientific">Ruegeria marina</name>
    <dbReference type="NCBI Taxonomy" id="639004"/>
    <lineage>
        <taxon>Bacteria</taxon>
        <taxon>Pseudomonadati</taxon>
        <taxon>Pseudomonadota</taxon>
        <taxon>Alphaproteobacteria</taxon>
        <taxon>Rhodobacterales</taxon>
        <taxon>Roseobacteraceae</taxon>
        <taxon>Ruegeria</taxon>
    </lineage>
</organism>
<feature type="transmembrane region" description="Helical" evidence="6">
    <location>
        <begin position="200"/>
        <end position="219"/>
    </location>
</feature>
<dbReference type="PANTHER" id="PTHR43124">
    <property type="entry name" value="PURINE EFFLUX PUMP PBUE"/>
    <property type="match status" value="1"/>
</dbReference>
<dbReference type="SUPFAM" id="SSF103473">
    <property type="entry name" value="MFS general substrate transporter"/>
    <property type="match status" value="1"/>
</dbReference>
<comment type="subcellular location">
    <subcellularLocation>
        <location evidence="1">Cell membrane</location>
        <topology evidence="1">Multi-pass membrane protein</topology>
    </subcellularLocation>
</comment>
<feature type="transmembrane region" description="Helical" evidence="6">
    <location>
        <begin position="71"/>
        <end position="89"/>
    </location>
</feature>
<feature type="transmembrane region" description="Helical" evidence="6">
    <location>
        <begin position="155"/>
        <end position="179"/>
    </location>
</feature>
<feature type="transmembrane region" description="Helical" evidence="6">
    <location>
        <begin position="129"/>
        <end position="149"/>
    </location>
</feature>
<feature type="domain" description="Major facilitator superfamily (MFS) profile" evidence="7">
    <location>
        <begin position="4"/>
        <end position="390"/>
    </location>
</feature>
<feature type="transmembrane region" description="Helical" evidence="6">
    <location>
        <begin position="269"/>
        <end position="289"/>
    </location>
</feature>
<dbReference type="InterPro" id="IPR036259">
    <property type="entry name" value="MFS_trans_sf"/>
</dbReference>
<dbReference type="PANTHER" id="PTHR43124:SF3">
    <property type="entry name" value="CHLORAMPHENICOL EFFLUX PUMP RV0191"/>
    <property type="match status" value="1"/>
</dbReference>
<dbReference type="STRING" id="639004.SAMN04488239_103333"/>
<dbReference type="Gene3D" id="1.20.1250.20">
    <property type="entry name" value="MFS general substrate transporter like domains"/>
    <property type="match status" value="2"/>
</dbReference>
<keyword evidence="5 6" id="KW-0472">Membrane</keyword>
<gene>
    <name evidence="8" type="ORF">SAMN04488239_103333</name>
</gene>
<proteinExistence type="predicted"/>
<feature type="transmembrane region" description="Helical" evidence="6">
    <location>
        <begin position="325"/>
        <end position="344"/>
    </location>
</feature>
<evidence type="ECO:0000256" key="6">
    <source>
        <dbReference type="SAM" id="Phobius"/>
    </source>
</evidence>
<dbReference type="GO" id="GO:0005886">
    <property type="term" value="C:plasma membrane"/>
    <property type="evidence" value="ECO:0007669"/>
    <property type="project" value="UniProtKB-SubCell"/>
</dbReference>
<dbReference type="PROSITE" id="PS50850">
    <property type="entry name" value="MFS"/>
    <property type="match status" value="1"/>
</dbReference>
<evidence type="ECO:0000256" key="4">
    <source>
        <dbReference type="ARBA" id="ARBA00022989"/>
    </source>
</evidence>
<feature type="transmembrane region" description="Helical" evidence="6">
    <location>
        <begin position="42"/>
        <end position="62"/>
    </location>
</feature>
<evidence type="ECO:0000313" key="8">
    <source>
        <dbReference type="EMBL" id="SDC76196.1"/>
    </source>
</evidence>
<keyword evidence="2" id="KW-1003">Cell membrane</keyword>
<evidence type="ECO:0000256" key="2">
    <source>
        <dbReference type="ARBA" id="ARBA00022475"/>
    </source>
</evidence>
<dbReference type="AlphaFoldDB" id="A0A1G6P9L8"/>
<sequence>MQAGLVILCLAYVLSQFFRAFLAVLTADLARDIGAQPDDLAFASGLWFLTFALMQIPVGWALDKVGPRRTAAVLLMLGGGGGAAMFAIATAPLHISLAMVLIGIGCSPVLMASYYIFAREFPPARFATLAALMLGVGSVGNLVASYPTALAVELMGWRATLAGLAVVSTAVAVGIWFSVRDPAKAGHGATGSLLDLLRNPLLWTMLPLMLVAYAPAAALRGLWAGPYLRDVYGLDTGQIGQATLVMGAAMIAGTFAYGPLDRILGTRKWVVFGGNLGGALALALLVVWIDKGVVSSVALMAVIGFLGASFPMIMAHGRAFFPAHLVGRGVTLLNLFGIGGVGLMQFATGRLHEAYSGGAPAAPYAAILAFFAISLALGLVIYLFSRDSMD</sequence>
<reference evidence="9" key="1">
    <citation type="submission" date="2016-10" db="EMBL/GenBank/DDBJ databases">
        <authorList>
            <person name="Varghese N."/>
            <person name="Submissions S."/>
        </authorList>
    </citation>
    <scope>NUCLEOTIDE SEQUENCE [LARGE SCALE GENOMIC DNA]</scope>
    <source>
        <strain evidence="9">CGMCC 1.9108</strain>
    </source>
</reference>
<evidence type="ECO:0000313" key="9">
    <source>
        <dbReference type="Proteomes" id="UP000199628"/>
    </source>
</evidence>